<reference evidence="1" key="1">
    <citation type="submission" date="2022-07" db="EMBL/GenBank/DDBJ databases">
        <title>Genome Sequence of Phlebia brevispora.</title>
        <authorList>
            <person name="Buettner E."/>
        </authorList>
    </citation>
    <scope>NUCLEOTIDE SEQUENCE</scope>
    <source>
        <strain evidence="1">MPL23</strain>
    </source>
</reference>
<accession>A0ACC1RLU6</accession>
<organism evidence="1 2">
    <name type="scientific">Phlebia brevispora</name>
    <dbReference type="NCBI Taxonomy" id="194682"/>
    <lineage>
        <taxon>Eukaryota</taxon>
        <taxon>Fungi</taxon>
        <taxon>Dikarya</taxon>
        <taxon>Basidiomycota</taxon>
        <taxon>Agaricomycotina</taxon>
        <taxon>Agaricomycetes</taxon>
        <taxon>Polyporales</taxon>
        <taxon>Meruliaceae</taxon>
        <taxon>Phlebia</taxon>
    </lineage>
</organism>
<comment type="caution">
    <text evidence="1">The sequence shown here is derived from an EMBL/GenBank/DDBJ whole genome shotgun (WGS) entry which is preliminary data.</text>
</comment>
<evidence type="ECO:0000313" key="1">
    <source>
        <dbReference type="EMBL" id="KAJ3519715.1"/>
    </source>
</evidence>
<proteinExistence type="predicted"/>
<protein>
    <submittedName>
        <fullName evidence="1">Uncharacterized protein</fullName>
    </submittedName>
</protein>
<name>A0ACC1RLU6_9APHY</name>
<evidence type="ECO:0000313" key="2">
    <source>
        <dbReference type="Proteomes" id="UP001148662"/>
    </source>
</evidence>
<keyword evidence="2" id="KW-1185">Reference proteome</keyword>
<dbReference type="EMBL" id="JANHOG010002811">
    <property type="protein sequence ID" value="KAJ3519715.1"/>
    <property type="molecule type" value="Genomic_DNA"/>
</dbReference>
<gene>
    <name evidence="1" type="ORF">NM688_g9260</name>
</gene>
<sequence>MHINAPTAAFPIHYVALINLRHTTMVEVPRRTSIPPFLKDACSIVTTASHLCQTVKYRHNQLDLLLGRCRDLISQASSCYQSGSEVVDDVKAQTKAIEEACESARKIVETVHMKGLLWCLVNAEKLNARTQVCMEQIEHIFNTLNRIAQENRSRQITHALDLDRQNMTQILTSSRDDKQLVRAFKAQETVTRTADEITVALLKHVQNHPLQEDSLPEDVFIHSASKVLCQSHEILPFAAFVMSSVEVEIDIDVRLGRGASGEVYKADWEGSLVAVKRLHSENAELISDEYRKGFRHEVKTWSDLHHPNIVRFFGACLEAEVPFLVMQFCTHGTITKYLDDHPDANRTQLVVSVYKAFEIAKGLAFLHRQGLVHADVKTANVLVGEDQHALLSDFGLALKLHQYRGRSSFSADMERRRGTPVFMAPEVLLAETLPDMRSDVYSFGLTIWEVRISLSHLRPP</sequence>
<dbReference type="Proteomes" id="UP001148662">
    <property type="component" value="Unassembled WGS sequence"/>
</dbReference>